<gene>
    <name evidence="1" type="ORF">p02141_10</name>
</gene>
<dbReference type="EMBL" id="KJ133689">
    <property type="protein sequence ID" value="AKO59056.1"/>
    <property type="molecule type" value="Genomic_DNA"/>
</dbReference>
<proteinExistence type="predicted"/>
<accession>A0A0H4IIT7</accession>
<name>A0A0H4IIT7_9CAUD</name>
<sequence length="97" mass="10815">MSGAKFTKGPWEWVKSKNDNWSSYDLSPGILTKDTADGTPFGDEIDRANAHLIAAAPELYRNLEEVRKWMDEDDLGPWEAAFCAEIDALLAKARGEV</sequence>
<organism evidence="1 2">
    <name type="scientific">Brucella phage 02_141</name>
    <dbReference type="NCBI Taxonomy" id="1667364"/>
    <lineage>
        <taxon>Viruses</taxon>
        <taxon>Duplodnaviria</taxon>
        <taxon>Heunggongvirae</taxon>
        <taxon>Uroviricota</taxon>
        <taxon>Caudoviricetes</taxon>
        <taxon>Perisivirus</taxon>
        <taxon>Perisivirus Tb</taxon>
    </lineage>
</organism>
<evidence type="ECO:0000313" key="2">
    <source>
        <dbReference type="Proteomes" id="UP000222247"/>
    </source>
</evidence>
<evidence type="ECO:0000313" key="1">
    <source>
        <dbReference type="EMBL" id="AKO59056.1"/>
    </source>
</evidence>
<protein>
    <submittedName>
        <fullName evidence="1">Uncharacterized protein</fullName>
    </submittedName>
</protein>
<dbReference type="Proteomes" id="UP000222247">
    <property type="component" value="Segment"/>
</dbReference>
<reference evidence="1 2" key="1">
    <citation type="journal article" date="2015" name="Virol. J.">
        <title>Whole genome sequence comparison of ten diagnostic brucellaphages propagated on two Brucella abortus hosts.</title>
        <authorList>
            <person name="Tevdoradze E."/>
            <person name="Farlow J."/>
            <person name="Kotorashvili A."/>
            <person name="Skhirtladze N."/>
            <person name="Antadze I."/>
            <person name="Gunia S."/>
            <person name="Balarjishvili N."/>
            <person name="Kvachadze L."/>
            <person name="Kutateladze M."/>
        </authorList>
    </citation>
    <scope>NUCLEOTIDE SEQUENCE [LARGE SCALE GENOMIC DNA]</scope>
</reference>